<accession>A0A6J4H844</accession>
<proteinExistence type="predicted"/>
<name>A0A6J4H844_9MICC</name>
<dbReference type="EMBL" id="CADCTE010000023">
    <property type="protein sequence ID" value="CAA9216946.1"/>
    <property type="molecule type" value="Genomic_DNA"/>
</dbReference>
<gene>
    <name evidence="2" type="ORF">AVDCRST_MAG83-259</name>
</gene>
<evidence type="ECO:0000313" key="2">
    <source>
        <dbReference type="EMBL" id="CAA9216946.1"/>
    </source>
</evidence>
<sequence>MYGISAVSVGALVGGIALTGATPAGAAATGGADVYQLTECVDYGHVEVCGTLHSTITVVNTPNCHVVMRGEFPL</sequence>
<feature type="signal peptide" evidence="1">
    <location>
        <begin position="1"/>
        <end position="26"/>
    </location>
</feature>
<dbReference type="AlphaFoldDB" id="A0A6J4H844"/>
<feature type="chain" id="PRO_5026764309" description="Secreted protein" evidence="1">
    <location>
        <begin position="27"/>
        <end position="74"/>
    </location>
</feature>
<organism evidence="2">
    <name type="scientific">uncultured Arthrobacter sp</name>
    <dbReference type="NCBI Taxonomy" id="114050"/>
    <lineage>
        <taxon>Bacteria</taxon>
        <taxon>Bacillati</taxon>
        <taxon>Actinomycetota</taxon>
        <taxon>Actinomycetes</taxon>
        <taxon>Micrococcales</taxon>
        <taxon>Micrococcaceae</taxon>
        <taxon>Arthrobacter</taxon>
        <taxon>environmental samples</taxon>
    </lineage>
</organism>
<keyword evidence="1" id="KW-0732">Signal</keyword>
<protein>
    <recommendedName>
        <fullName evidence="3">Secreted protein</fullName>
    </recommendedName>
</protein>
<reference evidence="2" key="1">
    <citation type="submission" date="2020-02" db="EMBL/GenBank/DDBJ databases">
        <authorList>
            <person name="Meier V. D."/>
        </authorList>
    </citation>
    <scope>NUCLEOTIDE SEQUENCE</scope>
    <source>
        <strain evidence="2">AVDCRST_MAG83</strain>
    </source>
</reference>
<evidence type="ECO:0008006" key="3">
    <source>
        <dbReference type="Google" id="ProtNLM"/>
    </source>
</evidence>
<evidence type="ECO:0000256" key="1">
    <source>
        <dbReference type="SAM" id="SignalP"/>
    </source>
</evidence>